<dbReference type="InterPro" id="IPR003439">
    <property type="entry name" value="ABC_transporter-like_ATP-bd"/>
</dbReference>
<dbReference type="FunFam" id="3.40.50.300:FF:000016">
    <property type="entry name" value="Oligopeptide ABC transporter ATP-binding component"/>
    <property type="match status" value="1"/>
</dbReference>
<dbReference type="InterPro" id="IPR027417">
    <property type="entry name" value="P-loop_NTPase"/>
</dbReference>
<accession>A0A830FAL5</accession>
<dbReference type="AlphaFoldDB" id="A0A830FAL5"/>
<evidence type="ECO:0000256" key="2">
    <source>
        <dbReference type="ARBA" id="ARBA00022448"/>
    </source>
</evidence>
<dbReference type="InterPro" id="IPR017871">
    <property type="entry name" value="ABC_transporter-like_CS"/>
</dbReference>
<evidence type="ECO:0000256" key="7">
    <source>
        <dbReference type="ARBA" id="ARBA00023065"/>
    </source>
</evidence>
<keyword evidence="16" id="KW-1185">Reference proteome</keyword>
<evidence type="ECO:0000313" key="16">
    <source>
        <dbReference type="Proteomes" id="UP000628840"/>
    </source>
</evidence>
<sequence length="362" mass="38886">MREDGTTAGGARDDDPLLRVENLRTTFATETGTVRAVDGVSFDVERGETVGLVGESGAGKSVTARSLVGLVEDPGRVVGGSVRLDGAELTDNTESEWRDVRGGRIAMVFQDPLSRLNPVYTVGNQIEEALRIHRGLRGAAAREKAVELLEDVGIPDAARRAEAYPHEFSGGMCQRAVIAIALACDPDLLVCDEPTTALDVTTQAQILDLLDDLRAERDLAVLFITHDMGVVAEVCDRVNVMYAGEIVERAGVVDLFERPKHPYTQGLLDAVPARTARGERLAAIEGEVPTPTEPATACRFAPRCPRAFDACHSVHPTGVAVSADADDHTAACLHYPADATRDEAVERHRERDTRTGAEGDTE</sequence>
<dbReference type="GO" id="GO:0005524">
    <property type="term" value="F:ATP binding"/>
    <property type="evidence" value="ECO:0007669"/>
    <property type="project" value="UniProtKB-KW"/>
</dbReference>
<evidence type="ECO:0000256" key="11">
    <source>
        <dbReference type="ARBA" id="ARBA00044143"/>
    </source>
</evidence>
<feature type="domain" description="ABC transporter" evidence="14">
    <location>
        <begin position="18"/>
        <end position="268"/>
    </location>
</feature>
<evidence type="ECO:0000256" key="10">
    <source>
        <dbReference type="ARBA" id="ARBA00039098"/>
    </source>
</evidence>
<dbReference type="EMBL" id="BMPF01000002">
    <property type="protein sequence ID" value="GGL35266.1"/>
    <property type="molecule type" value="Genomic_DNA"/>
</dbReference>
<comment type="subcellular location">
    <subcellularLocation>
        <location evidence="1">Cell membrane</location>
        <topology evidence="1">Peripheral membrane protein</topology>
    </subcellularLocation>
</comment>
<evidence type="ECO:0000256" key="1">
    <source>
        <dbReference type="ARBA" id="ARBA00004202"/>
    </source>
</evidence>
<keyword evidence="2" id="KW-0813">Transport</keyword>
<keyword evidence="7" id="KW-0406">Ion transport</keyword>
<dbReference type="SUPFAM" id="SSF52540">
    <property type="entry name" value="P-loop containing nucleoside triphosphate hydrolases"/>
    <property type="match status" value="1"/>
</dbReference>
<dbReference type="PROSITE" id="PS00211">
    <property type="entry name" value="ABC_TRANSPORTER_1"/>
    <property type="match status" value="1"/>
</dbReference>
<keyword evidence="4" id="KW-0547">Nucleotide-binding</keyword>
<dbReference type="InterPro" id="IPR013563">
    <property type="entry name" value="Oligopep_ABC_C"/>
</dbReference>
<dbReference type="Pfam" id="PF00005">
    <property type="entry name" value="ABC_tran"/>
    <property type="match status" value="1"/>
</dbReference>
<keyword evidence="5 15" id="KW-0067">ATP-binding</keyword>
<dbReference type="CDD" id="cd03257">
    <property type="entry name" value="ABC_NikE_OppD_transporters"/>
    <property type="match status" value="1"/>
</dbReference>
<protein>
    <recommendedName>
        <fullName evidence="11">Nickel import system ATP-binding protein NikD</fullName>
        <ecNumber evidence="10">7.2.2.11</ecNumber>
    </recommendedName>
</protein>
<dbReference type="Pfam" id="PF08352">
    <property type="entry name" value="oligo_HPY"/>
    <property type="match status" value="1"/>
</dbReference>
<dbReference type="InterPro" id="IPR050388">
    <property type="entry name" value="ABC_Ni/Peptide_Import"/>
</dbReference>
<dbReference type="PANTHER" id="PTHR43297">
    <property type="entry name" value="OLIGOPEPTIDE TRANSPORT ATP-BINDING PROTEIN APPD"/>
    <property type="match status" value="1"/>
</dbReference>
<dbReference type="InterPro" id="IPR003593">
    <property type="entry name" value="AAA+_ATPase"/>
</dbReference>
<evidence type="ECO:0000256" key="9">
    <source>
        <dbReference type="ARBA" id="ARBA00038669"/>
    </source>
</evidence>
<evidence type="ECO:0000256" key="5">
    <source>
        <dbReference type="ARBA" id="ARBA00022840"/>
    </source>
</evidence>
<keyword evidence="8" id="KW-0472">Membrane</keyword>
<evidence type="ECO:0000256" key="3">
    <source>
        <dbReference type="ARBA" id="ARBA00022475"/>
    </source>
</evidence>
<dbReference type="OrthoDB" id="18209at2157"/>
<dbReference type="NCBIfam" id="TIGR01727">
    <property type="entry name" value="oligo_HPY"/>
    <property type="match status" value="1"/>
</dbReference>
<comment type="subunit">
    <text evidence="9">The complex is composed of two ATP-binding proteins (NikD and NikE), two transmembrane proteins (NikB and NikC) and a solute-binding protein (NikA).</text>
</comment>
<reference evidence="15 16" key="1">
    <citation type="journal article" date="2019" name="Int. J. Syst. Evol. Microbiol.">
        <title>The Global Catalogue of Microorganisms (GCM) 10K type strain sequencing project: providing services to taxonomists for standard genome sequencing and annotation.</title>
        <authorList>
            <consortium name="The Broad Institute Genomics Platform"/>
            <consortium name="The Broad Institute Genome Sequencing Center for Infectious Disease"/>
            <person name="Wu L."/>
            <person name="Ma J."/>
        </authorList>
    </citation>
    <scope>NUCLEOTIDE SEQUENCE [LARGE SCALE GENOMIC DNA]</scope>
    <source>
        <strain evidence="15 16">JCM 19585</strain>
    </source>
</reference>
<dbReference type="SMART" id="SM00382">
    <property type="entry name" value="AAA"/>
    <property type="match status" value="1"/>
</dbReference>
<dbReference type="Gene3D" id="3.40.50.300">
    <property type="entry name" value="P-loop containing nucleotide triphosphate hydrolases"/>
    <property type="match status" value="1"/>
</dbReference>
<feature type="region of interest" description="Disordered" evidence="13">
    <location>
        <begin position="343"/>
        <end position="362"/>
    </location>
</feature>
<dbReference type="PANTHER" id="PTHR43297:SF13">
    <property type="entry name" value="NICKEL ABC TRANSPORTER, ATP-BINDING PROTEIN"/>
    <property type="match status" value="1"/>
</dbReference>
<name>A0A830FAL5_9EURY</name>
<keyword evidence="6" id="KW-1278">Translocase</keyword>
<dbReference type="EC" id="7.2.2.11" evidence="10"/>
<evidence type="ECO:0000256" key="4">
    <source>
        <dbReference type="ARBA" id="ARBA00022741"/>
    </source>
</evidence>
<evidence type="ECO:0000256" key="6">
    <source>
        <dbReference type="ARBA" id="ARBA00022967"/>
    </source>
</evidence>
<dbReference type="RefSeq" id="WP_188883144.1">
    <property type="nucleotide sequence ID" value="NZ_BMPF01000002.1"/>
</dbReference>
<evidence type="ECO:0000256" key="13">
    <source>
        <dbReference type="SAM" id="MobiDB-lite"/>
    </source>
</evidence>
<dbReference type="GO" id="GO:0016887">
    <property type="term" value="F:ATP hydrolysis activity"/>
    <property type="evidence" value="ECO:0007669"/>
    <property type="project" value="InterPro"/>
</dbReference>
<gene>
    <name evidence="15" type="ORF">GCM10009037_18620</name>
</gene>
<dbReference type="GO" id="GO:0015833">
    <property type="term" value="P:peptide transport"/>
    <property type="evidence" value="ECO:0007669"/>
    <property type="project" value="InterPro"/>
</dbReference>
<evidence type="ECO:0000256" key="12">
    <source>
        <dbReference type="ARBA" id="ARBA00048610"/>
    </source>
</evidence>
<keyword evidence="3" id="KW-1003">Cell membrane</keyword>
<comment type="caution">
    <text evidence="15">The sequence shown here is derived from an EMBL/GenBank/DDBJ whole genome shotgun (WGS) entry which is preliminary data.</text>
</comment>
<organism evidence="15 16">
    <name type="scientific">Halarchaeum grantii</name>
    <dbReference type="NCBI Taxonomy" id="1193105"/>
    <lineage>
        <taxon>Archaea</taxon>
        <taxon>Methanobacteriati</taxon>
        <taxon>Methanobacteriota</taxon>
        <taxon>Stenosarchaea group</taxon>
        <taxon>Halobacteria</taxon>
        <taxon>Halobacteriales</taxon>
        <taxon>Halobacteriaceae</taxon>
    </lineage>
</organism>
<proteinExistence type="predicted"/>
<dbReference type="GO" id="GO:0015413">
    <property type="term" value="F:ABC-type nickel transporter activity"/>
    <property type="evidence" value="ECO:0007669"/>
    <property type="project" value="UniProtKB-EC"/>
</dbReference>
<evidence type="ECO:0000313" key="15">
    <source>
        <dbReference type="EMBL" id="GGL35266.1"/>
    </source>
</evidence>
<dbReference type="PROSITE" id="PS50893">
    <property type="entry name" value="ABC_TRANSPORTER_2"/>
    <property type="match status" value="1"/>
</dbReference>
<evidence type="ECO:0000259" key="14">
    <source>
        <dbReference type="PROSITE" id="PS50893"/>
    </source>
</evidence>
<comment type="catalytic activity">
    <reaction evidence="12">
        <text>Ni(2+)(out) + ATP + H2O = Ni(2+)(in) + ADP + phosphate + H(+)</text>
        <dbReference type="Rhea" id="RHEA:15557"/>
        <dbReference type="ChEBI" id="CHEBI:15377"/>
        <dbReference type="ChEBI" id="CHEBI:15378"/>
        <dbReference type="ChEBI" id="CHEBI:30616"/>
        <dbReference type="ChEBI" id="CHEBI:43474"/>
        <dbReference type="ChEBI" id="CHEBI:49786"/>
        <dbReference type="ChEBI" id="CHEBI:456216"/>
        <dbReference type="EC" id="7.2.2.11"/>
    </reaction>
    <physiologicalReaction direction="left-to-right" evidence="12">
        <dbReference type="Rhea" id="RHEA:15558"/>
    </physiologicalReaction>
</comment>
<evidence type="ECO:0000256" key="8">
    <source>
        <dbReference type="ARBA" id="ARBA00023136"/>
    </source>
</evidence>
<dbReference type="GO" id="GO:0005886">
    <property type="term" value="C:plasma membrane"/>
    <property type="evidence" value="ECO:0007669"/>
    <property type="project" value="UniProtKB-SubCell"/>
</dbReference>
<dbReference type="Proteomes" id="UP000628840">
    <property type="component" value="Unassembled WGS sequence"/>
</dbReference>